<evidence type="ECO:0000313" key="2">
    <source>
        <dbReference type="Proteomes" id="UP000271098"/>
    </source>
</evidence>
<reference evidence="3" key="1">
    <citation type="submission" date="2016-06" db="UniProtKB">
        <authorList>
            <consortium name="WormBaseParasite"/>
        </authorList>
    </citation>
    <scope>IDENTIFICATION</scope>
</reference>
<gene>
    <name evidence="1" type="ORF">GPUH_LOCUS13632</name>
</gene>
<dbReference type="WBParaSite" id="GPUH_0001364701-mRNA-1">
    <property type="protein sequence ID" value="GPUH_0001364701-mRNA-1"/>
    <property type="gene ID" value="GPUH_0001364701"/>
</dbReference>
<protein>
    <submittedName>
        <fullName evidence="3">Secreted protein</fullName>
    </submittedName>
</protein>
<organism evidence="3">
    <name type="scientific">Gongylonema pulchrum</name>
    <dbReference type="NCBI Taxonomy" id="637853"/>
    <lineage>
        <taxon>Eukaryota</taxon>
        <taxon>Metazoa</taxon>
        <taxon>Ecdysozoa</taxon>
        <taxon>Nematoda</taxon>
        <taxon>Chromadorea</taxon>
        <taxon>Rhabditida</taxon>
        <taxon>Spirurina</taxon>
        <taxon>Spiruromorpha</taxon>
        <taxon>Spiruroidea</taxon>
        <taxon>Gongylonematidae</taxon>
        <taxon>Gongylonema</taxon>
    </lineage>
</organism>
<proteinExistence type="predicted"/>
<dbReference type="AlphaFoldDB" id="A0A183DY41"/>
<evidence type="ECO:0000313" key="3">
    <source>
        <dbReference type="WBParaSite" id="GPUH_0001364701-mRNA-1"/>
    </source>
</evidence>
<sequence>MGTLCRWVSRRLPKQQRPVAHPCICTEILSRKGQMMTVLMSTLLLVTRMKNLMLMPQLNSTFLEFSAAIILTLCCL</sequence>
<evidence type="ECO:0000313" key="1">
    <source>
        <dbReference type="EMBL" id="VDN22689.1"/>
    </source>
</evidence>
<keyword evidence="2" id="KW-1185">Reference proteome</keyword>
<reference evidence="1 2" key="2">
    <citation type="submission" date="2018-11" db="EMBL/GenBank/DDBJ databases">
        <authorList>
            <consortium name="Pathogen Informatics"/>
        </authorList>
    </citation>
    <scope>NUCLEOTIDE SEQUENCE [LARGE SCALE GENOMIC DNA]</scope>
</reference>
<name>A0A183DY41_9BILA</name>
<dbReference type="Proteomes" id="UP000271098">
    <property type="component" value="Unassembled WGS sequence"/>
</dbReference>
<dbReference type="EMBL" id="UYRT01080409">
    <property type="protein sequence ID" value="VDN22689.1"/>
    <property type="molecule type" value="Genomic_DNA"/>
</dbReference>
<accession>A0A183DY41</accession>